<dbReference type="AlphaFoldDB" id="A0A3A8QW55"/>
<proteinExistence type="predicted"/>
<name>A0A3A8QW55_9BACT</name>
<dbReference type="Proteomes" id="UP000282656">
    <property type="component" value="Unassembled WGS sequence"/>
</dbReference>
<accession>A0A3A8QW55</accession>
<gene>
    <name evidence="2" type="ORF">D7X96_06635</name>
</gene>
<feature type="region of interest" description="Disordered" evidence="1">
    <location>
        <begin position="1"/>
        <end position="36"/>
    </location>
</feature>
<evidence type="ECO:0000313" key="3">
    <source>
        <dbReference type="Proteomes" id="UP000282656"/>
    </source>
</evidence>
<evidence type="ECO:0000313" key="2">
    <source>
        <dbReference type="EMBL" id="RKH72021.1"/>
    </source>
</evidence>
<comment type="caution">
    <text evidence="2">The sequence shown here is derived from an EMBL/GenBank/DDBJ whole genome shotgun (WGS) entry which is preliminary data.</text>
</comment>
<reference evidence="3" key="1">
    <citation type="submission" date="2018-09" db="EMBL/GenBank/DDBJ databases">
        <authorList>
            <person name="Livingstone P.G."/>
            <person name="Whitworth D.E."/>
        </authorList>
    </citation>
    <scope>NUCLEOTIDE SEQUENCE [LARGE SCALE GENOMIC DNA]</scope>
    <source>
        <strain evidence="3">AB047A</strain>
    </source>
</reference>
<protein>
    <submittedName>
        <fullName evidence="2">Uncharacterized protein</fullName>
    </submittedName>
</protein>
<sequence>MVPPTEADASWPARSRRDSDPPLLAACRDNDPPPNVPPVARDVTLDTITPVNDVPCHVPNWSECAKSY</sequence>
<organism evidence="2 3">
    <name type="scientific">Corallococcus interemptor</name>
    <dbReference type="NCBI Taxonomy" id="2316720"/>
    <lineage>
        <taxon>Bacteria</taxon>
        <taxon>Pseudomonadati</taxon>
        <taxon>Myxococcota</taxon>
        <taxon>Myxococcia</taxon>
        <taxon>Myxococcales</taxon>
        <taxon>Cystobacterineae</taxon>
        <taxon>Myxococcaceae</taxon>
        <taxon>Corallococcus</taxon>
    </lineage>
</organism>
<keyword evidence="3" id="KW-1185">Reference proteome</keyword>
<dbReference type="EMBL" id="RAWM01000011">
    <property type="protein sequence ID" value="RKH72021.1"/>
    <property type="molecule type" value="Genomic_DNA"/>
</dbReference>
<evidence type="ECO:0000256" key="1">
    <source>
        <dbReference type="SAM" id="MobiDB-lite"/>
    </source>
</evidence>